<sequence length="879" mass="96373">MLSLSLLLPVALAVLKQAASQGNGSLFISEQEVFKRVLDLLAPEEDTLSEAVFTSLIHILGNRVQCSEVSCEECFSANDLFELAKKNRSDTKTLTSNDFFRIAPGLLLFLSNPQKECKVIQSGRWNEATVAFTEGLVMKNNISQIPDPTHHQVEEVLEAIQRNYLTVAKGQPCVNVSQIVEESNLGSNGLTEDDVSHFSAIVLYHVLQGDCILQYLLPGPEYFLDFIFHTHHNDSANITRTDLEDLMDKIGLPHNKYEVSTAPGHEEHEDEHHEHKNVPSESLEKEDANITTSSWDMKCFRSSEIMTIYHIPVDGTISRGDFVQLSPALIQQLLSQACNRKNQVTENNKFQLTTAEKYIYGSIATLIVSLCAVLGIVIVLCASCVNAYQYVIQGFVSLAVGSLTGDAVLHLIPSFLGLHSHTGGHDDHMSSPHIWKLVAVLGGIYGFFVLEKIFIILLKDEDDEHDDHHCDHVLALQAFKEGQRSKQKKKQTISHVELTASESSLEADSGQHPKKGLRVLPYMIVIGDGIHNFADGLALGAAFSVSWRAGLATTLAVLCHELPHEMGDFAVLLHSGLSMKKAVLMNFGSALTAFIGLYISLAVATNEAVQQWIFTVATGLFLYVALGDMLPELMRAKSQHPWILFLLQNRLALLPRAAQQLALLLVRTAVSTAASCSTAVSTAASCAQRLALLPHAAQWLALLPRAAQRLALLPRAAQQLALLPRAAQRLALLPHAAQQLALLPRAAQRLALLPHAAQQFALLSRAAQRVALLPRAAQRLALLPRAAQQLALLPRVAQRLALLPHVAQRLALLPRAAQRLALLPRAAQRLALLPREAQRLALLPRAAQRLALLPHAAQQLALLPHAAQQLARPLVRHSD</sequence>
<keyword evidence="13 22" id="KW-1133">Transmembrane helix</keyword>
<comment type="similarity">
    <text evidence="3">Belongs to the ZIP transporter (TC 2.A.5) family.</text>
</comment>
<keyword evidence="14" id="KW-0406">Ion transport</keyword>
<feature type="transmembrane region" description="Helical" evidence="22">
    <location>
        <begin position="394"/>
        <end position="413"/>
    </location>
</feature>
<organism evidence="26 27">
    <name type="scientific">Scyliorhinus torazame</name>
    <name type="common">Cloudy catshark</name>
    <name type="synonym">Catulus torazame</name>
    <dbReference type="NCBI Taxonomy" id="75743"/>
    <lineage>
        <taxon>Eukaryota</taxon>
        <taxon>Metazoa</taxon>
        <taxon>Chordata</taxon>
        <taxon>Craniata</taxon>
        <taxon>Vertebrata</taxon>
        <taxon>Chondrichthyes</taxon>
        <taxon>Elasmobranchii</taxon>
        <taxon>Galeomorphii</taxon>
        <taxon>Galeoidea</taxon>
        <taxon>Carcharhiniformes</taxon>
        <taxon>Scyliorhinidae</taxon>
        <taxon>Scyliorhinus</taxon>
    </lineage>
</organism>
<evidence type="ECO:0000313" key="27">
    <source>
        <dbReference type="Proteomes" id="UP000288216"/>
    </source>
</evidence>
<name>A0A401NR33_SCYTO</name>
<keyword evidence="10" id="KW-0862">Zinc</keyword>
<reference evidence="26 27" key="1">
    <citation type="journal article" date="2018" name="Nat. Ecol. Evol.">
        <title>Shark genomes provide insights into elasmobranch evolution and the origin of vertebrates.</title>
        <authorList>
            <person name="Hara Y"/>
            <person name="Yamaguchi K"/>
            <person name="Onimaru K"/>
            <person name="Kadota M"/>
            <person name="Koyanagi M"/>
            <person name="Keeley SD"/>
            <person name="Tatsumi K"/>
            <person name="Tanaka K"/>
            <person name="Motone F"/>
            <person name="Kageyama Y"/>
            <person name="Nozu R"/>
            <person name="Adachi N"/>
            <person name="Nishimura O"/>
            <person name="Nakagawa R"/>
            <person name="Tanegashima C"/>
            <person name="Kiyatake I"/>
            <person name="Matsumoto R"/>
            <person name="Murakumo K"/>
            <person name="Nishida K"/>
            <person name="Terakita A"/>
            <person name="Kuratani S"/>
            <person name="Sato K"/>
            <person name="Hyodo S Kuraku.S."/>
        </authorList>
    </citation>
    <scope>NUCLEOTIDE SEQUENCE [LARGE SCALE GENOMIC DNA]</scope>
</reference>
<feature type="region of interest" description="Disordered" evidence="21">
    <location>
        <begin position="260"/>
        <end position="285"/>
    </location>
</feature>
<dbReference type="InterPro" id="IPR049406">
    <property type="entry name" value="ZIP4_12_EF-hand"/>
</dbReference>
<comment type="subcellular location">
    <subcellularLocation>
        <location evidence="2">Apical cell membrane</location>
        <topology evidence="2">Multi-pass membrane protein</topology>
    </subcellularLocation>
    <subcellularLocation>
        <location evidence="1">Recycling endosome membrane</location>
        <topology evidence="1">Multi-pass membrane protein</topology>
    </subcellularLocation>
</comment>
<dbReference type="GO" id="GO:0016324">
    <property type="term" value="C:apical plasma membrane"/>
    <property type="evidence" value="ECO:0007669"/>
    <property type="project" value="UniProtKB-SubCell"/>
</dbReference>
<evidence type="ECO:0000256" key="22">
    <source>
        <dbReference type="SAM" id="Phobius"/>
    </source>
</evidence>
<keyword evidence="7" id="KW-0479">Metal-binding</keyword>
<keyword evidence="5" id="KW-1003">Cell membrane</keyword>
<evidence type="ECO:0000256" key="8">
    <source>
        <dbReference type="ARBA" id="ARBA00022729"/>
    </source>
</evidence>
<dbReference type="GO" id="GO:0030003">
    <property type="term" value="P:intracellular monoatomic cation homeostasis"/>
    <property type="evidence" value="ECO:0007669"/>
    <property type="project" value="TreeGrafter"/>
</dbReference>
<dbReference type="PANTHER" id="PTHR12191:SF21">
    <property type="entry name" value="ZINC TRANSPORTER ZIP4"/>
    <property type="match status" value="1"/>
</dbReference>
<keyword evidence="11" id="KW-0832">Ubl conjugation</keyword>
<dbReference type="STRING" id="75743.A0A401NR33"/>
<dbReference type="GO" id="GO:0005385">
    <property type="term" value="F:zinc ion transmembrane transporter activity"/>
    <property type="evidence" value="ECO:0007669"/>
    <property type="project" value="TreeGrafter"/>
</dbReference>
<keyword evidence="4" id="KW-0813">Transport</keyword>
<evidence type="ECO:0000256" key="23">
    <source>
        <dbReference type="SAM" id="SignalP"/>
    </source>
</evidence>
<evidence type="ECO:0000256" key="4">
    <source>
        <dbReference type="ARBA" id="ARBA00022448"/>
    </source>
</evidence>
<evidence type="ECO:0000259" key="25">
    <source>
        <dbReference type="Pfam" id="PF21116"/>
    </source>
</evidence>
<evidence type="ECO:0000256" key="17">
    <source>
        <dbReference type="ARBA" id="ARBA00039394"/>
    </source>
</evidence>
<evidence type="ECO:0000256" key="6">
    <source>
        <dbReference type="ARBA" id="ARBA00022692"/>
    </source>
</evidence>
<evidence type="ECO:0000256" key="15">
    <source>
        <dbReference type="ARBA" id="ARBA00023136"/>
    </source>
</evidence>
<evidence type="ECO:0000256" key="9">
    <source>
        <dbReference type="ARBA" id="ARBA00022753"/>
    </source>
</evidence>
<evidence type="ECO:0000256" key="19">
    <source>
        <dbReference type="ARBA" id="ARBA00042777"/>
    </source>
</evidence>
<feature type="signal peptide" evidence="23">
    <location>
        <begin position="1"/>
        <end position="20"/>
    </location>
</feature>
<feature type="transmembrane region" description="Helical" evidence="22">
    <location>
        <begin position="358"/>
        <end position="382"/>
    </location>
</feature>
<dbReference type="InterPro" id="IPR050799">
    <property type="entry name" value="ZIP_Transporter"/>
</dbReference>
<evidence type="ECO:0000256" key="21">
    <source>
        <dbReference type="SAM" id="MobiDB-lite"/>
    </source>
</evidence>
<keyword evidence="9" id="KW-0967">Endosome</keyword>
<evidence type="ECO:0000256" key="12">
    <source>
        <dbReference type="ARBA" id="ARBA00022906"/>
    </source>
</evidence>
<evidence type="ECO:0000256" key="3">
    <source>
        <dbReference type="ARBA" id="ARBA00006939"/>
    </source>
</evidence>
<dbReference type="OMA" id="PPKQPHE"/>
<feature type="domain" description="Zinc transporter ZIP4 N-terminal" evidence="24">
    <location>
        <begin position="55"/>
        <end position="212"/>
    </location>
</feature>
<dbReference type="EMBL" id="BFAA01005330">
    <property type="protein sequence ID" value="GCB63309.1"/>
    <property type="molecule type" value="Genomic_DNA"/>
</dbReference>
<feature type="domain" description="Zinc transporter ZIP4/12 EF-hand" evidence="25">
    <location>
        <begin position="220"/>
        <end position="337"/>
    </location>
</feature>
<dbReference type="GO" id="GO:0055038">
    <property type="term" value="C:recycling endosome membrane"/>
    <property type="evidence" value="ECO:0007669"/>
    <property type="project" value="UniProtKB-SubCell"/>
</dbReference>
<feature type="chain" id="PRO_5019249150" description="Zinc transporter ZIP4" evidence="23">
    <location>
        <begin position="21"/>
        <end position="879"/>
    </location>
</feature>
<comment type="function">
    <text evidence="20">Selective transporter that mediates the uptake of Zn(2+). Plays an essential role for dietary zinc uptake from small intestine. The Zn(2+) uniporter activity is regulated by zinc availability. Also exhibits polyspecific binding and transport of Cu(2+), Cd(2+) and possibly Ni(2+) but at higher concentrations.</text>
</comment>
<evidence type="ECO:0000256" key="1">
    <source>
        <dbReference type="ARBA" id="ARBA00004195"/>
    </source>
</evidence>
<evidence type="ECO:0000256" key="13">
    <source>
        <dbReference type="ARBA" id="ARBA00022989"/>
    </source>
</evidence>
<dbReference type="Pfam" id="PF21116">
    <property type="entry name" value="EF-hand_Zip"/>
    <property type="match status" value="1"/>
</dbReference>
<dbReference type="GO" id="GO:0071578">
    <property type="term" value="P:zinc ion import across plasma membrane"/>
    <property type="evidence" value="ECO:0007669"/>
    <property type="project" value="TreeGrafter"/>
</dbReference>
<evidence type="ECO:0000256" key="16">
    <source>
        <dbReference type="ARBA" id="ARBA00034634"/>
    </source>
</evidence>
<evidence type="ECO:0000256" key="14">
    <source>
        <dbReference type="ARBA" id="ARBA00023065"/>
    </source>
</evidence>
<dbReference type="OrthoDB" id="200954at2759"/>
<dbReference type="InterPro" id="IPR041137">
    <property type="entry name" value="ZIP4_N"/>
</dbReference>
<feature type="transmembrane region" description="Helical" evidence="22">
    <location>
        <begin position="433"/>
        <end position="450"/>
    </location>
</feature>
<keyword evidence="6 22" id="KW-0812">Transmembrane</keyword>
<evidence type="ECO:0000256" key="5">
    <source>
        <dbReference type="ARBA" id="ARBA00022475"/>
    </source>
</evidence>
<gene>
    <name evidence="26" type="ORF">scyTo_0011600</name>
</gene>
<accession>A0A401NR33</accession>
<comment type="catalytic activity">
    <reaction evidence="16">
        <text>Zn(2+)(in) = Zn(2+)(out)</text>
        <dbReference type="Rhea" id="RHEA:29351"/>
        <dbReference type="ChEBI" id="CHEBI:29105"/>
    </reaction>
</comment>
<comment type="caution">
    <text evidence="26">The sequence shown here is derived from an EMBL/GenBank/DDBJ whole genome shotgun (WGS) entry which is preliminary data.</text>
</comment>
<keyword evidence="12" id="KW-0864">Zinc transport</keyword>
<evidence type="ECO:0000256" key="2">
    <source>
        <dbReference type="ARBA" id="ARBA00004424"/>
    </source>
</evidence>
<feature type="transmembrane region" description="Helical" evidence="22">
    <location>
        <begin position="583"/>
        <end position="603"/>
    </location>
</feature>
<feature type="compositionally biased region" description="Basic and acidic residues" evidence="21">
    <location>
        <begin position="264"/>
        <end position="285"/>
    </location>
</feature>
<proteinExistence type="inferred from homology"/>
<evidence type="ECO:0000256" key="7">
    <source>
        <dbReference type="ARBA" id="ARBA00022723"/>
    </source>
</evidence>
<dbReference type="Pfam" id="PF02535">
    <property type="entry name" value="Zip"/>
    <property type="match status" value="1"/>
</dbReference>
<keyword evidence="8 23" id="KW-0732">Signal</keyword>
<dbReference type="InterPro" id="IPR003689">
    <property type="entry name" value="ZIP"/>
</dbReference>
<feature type="transmembrane region" description="Helical" evidence="22">
    <location>
        <begin position="609"/>
        <end position="630"/>
    </location>
</feature>
<protein>
    <recommendedName>
        <fullName evidence="17">Zinc transporter ZIP4</fullName>
    </recommendedName>
    <alternativeName>
        <fullName evidence="19">Solute carrier family 39 member 4</fullName>
    </alternativeName>
    <alternativeName>
        <fullName evidence="18">Zrt- and Irt-like protein 4</fullName>
    </alternativeName>
</protein>
<dbReference type="PANTHER" id="PTHR12191">
    <property type="entry name" value="SOLUTE CARRIER FAMILY 39"/>
    <property type="match status" value="1"/>
</dbReference>
<evidence type="ECO:0000256" key="11">
    <source>
        <dbReference type="ARBA" id="ARBA00022843"/>
    </source>
</evidence>
<evidence type="ECO:0000256" key="18">
    <source>
        <dbReference type="ARBA" id="ARBA00041703"/>
    </source>
</evidence>
<dbReference type="AlphaFoldDB" id="A0A401NR33"/>
<evidence type="ECO:0000256" key="20">
    <source>
        <dbReference type="ARBA" id="ARBA00055808"/>
    </source>
</evidence>
<keyword evidence="27" id="KW-1185">Reference proteome</keyword>
<dbReference type="GO" id="GO:0046872">
    <property type="term" value="F:metal ion binding"/>
    <property type="evidence" value="ECO:0007669"/>
    <property type="project" value="UniProtKB-KW"/>
</dbReference>
<evidence type="ECO:0000256" key="10">
    <source>
        <dbReference type="ARBA" id="ARBA00022833"/>
    </source>
</evidence>
<dbReference type="Proteomes" id="UP000288216">
    <property type="component" value="Unassembled WGS sequence"/>
</dbReference>
<evidence type="ECO:0000313" key="26">
    <source>
        <dbReference type="EMBL" id="GCB63309.1"/>
    </source>
</evidence>
<dbReference type="GO" id="GO:0140410">
    <property type="term" value="F:monoatomic cation:bicarbonate symporter activity"/>
    <property type="evidence" value="ECO:0007669"/>
    <property type="project" value="TreeGrafter"/>
</dbReference>
<evidence type="ECO:0000259" key="24">
    <source>
        <dbReference type="Pfam" id="PF18292"/>
    </source>
</evidence>
<keyword evidence="15 22" id="KW-0472">Membrane</keyword>
<dbReference type="Pfam" id="PF18292">
    <property type="entry name" value="ZIP4_domain"/>
    <property type="match status" value="1"/>
</dbReference>